<accession>A0A0A9DB01</accession>
<reference evidence="1" key="2">
    <citation type="journal article" date="2015" name="Data Brief">
        <title>Shoot transcriptome of the giant reed, Arundo donax.</title>
        <authorList>
            <person name="Barrero R.A."/>
            <person name="Guerrero F.D."/>
            <person name="Moolhuijzen P."/>
            <person name="Goolsby J.A."/>
            <person name="Tidwell J."/>
            <person name="Bellgard S.E."/>
            <person name="Bellgard M.I."/>
        </authorList>
    </citation>
    <scope>NUCLEOTIDE SEQUENCE</scope>
    <source>
        <tissue evidence="1">Shoot tissue taken approximately 20 cm above the soil surface</tissue>
    </source>
</reference>
<evidence type="ECO:0000313" key="1">
    <source>
        <dbReference type="EMBL" id="JAD85749.1"/>
    </source>
</evidence>
<organism evidence="1">
    <name type="scientific">Arundo donax</name>
    <name type="common">Giant reed</name>
    <name type="synonym">Donax arundinaceus</name>
    <dbReference type="NCBI Taxonomy" id="35708"/>
    <lineage>
        <taxon>Eukaryota</taxon>
        <taxon>Viridiplantae</taxon>
        <taxon>Streptophyta</taxon>
        <taxon>Embryophyta</taxon>
        <taxon>Tracheophyta</taxon>
        <taxon>Spermatophyta</taxon>
        <taxon>Magnoliopsida</taxon>
        <taxon>Liliopsida</taxon>
        <taxon>Poales</taxon>
        <taxon>Poaceae</taxon>
        <taxon>PACMAD clade</taxon>
        <taxon>Arundinoideae</taxon>
        <taxon>Arundineae</taxon>
        <taxon>Arundo</taxon>
    </lineage>
</organism>
<proteinExistence type="predicted"/>
<dbReference type="AlphaFoldDB" id="A0A0A9DB01"/>
<name>A0A0A9DB01_ARUDO</name>
<reference evidence="1" key="1">
    <citation type="submission" date="2014-09" db="EMBL/GenBank/DDBJ databases">
        <authorList>
            <person name="Magalhaes I.L.F."/>
            <person name="Oliveira U."/>
            <person name="Santos F.R."/>
            <person name="Vidigal T.H.D.A."/>
            <person name="Brescovit A.D."/>
            <person name="Santos A.J."/>
        </authorList>
    </citation>
    <scope>NUCLEOTIDE SEQUENCE</scope>
    <source>
        <tissue evidence="1">Shoot tissue taken approximately 20 cm above the soil surface</tissue>
    </source>
</reference>
<sequence length="41" mass="4457">MTAPFPICTWVTPGSPLQEGIDSIERFLSSHHIDVSSSSLI</sequence>
<protein>
    <submittedName>
        <fullName evidence="1">Pco088261</fullName>
    </submittedName>
</protein>
<dbReference type="EMBL" id="GBRH01212146">
    <property type="protein sequence ID" value="JAD85749.1"/>
    <property type="molecule type" value="Transcribed_RNA"/>
</dbReference>